<dbReference type="Pfam" id="PF01266">
    <property type="entry name" value="DAO"/>
    <property type="match status" value="1"/>
</dbReference>
<reference evidence="3 4" key="1">
    <citation type="submission" date="2019-03" db="EMBL/GenBank/DDBJ databases">
        <authorList>
            <person name="Kim H."/>
            <person name="Yu S.-M."/>
        </authorList>
    </citation>
    <scope>NUCLEOTIDE SEQUENCE [LARGE SCALE GENOMIC DNA]</scope>
    <source>
        <strain evidence="3 4">NBC122</strain>
    </source>
</reference>
<evidence type="ECO:0000313" key="3">
    <source>
        <dbReference type="EMBL" id="QBO57176.1"/>
    </source>
</evidence>
<keyword evidence="4" id="KW-1185">Reference proteome</keyword>
<dbReference type="GO" id="GO:0016491">
    <property type="term" value="F:oxidoreductase activity"/>
    <property type="evidence" value="ECO:0007669"/>
    <property type="project" value="UniProtKB-KW"/>
</dbReference>
<organism evidence="3 4">
    <name type="scientific">Chryseobacterium salivictor</name>
    <dbReference type="NCBI Taxonomy" id="2547600"/>
    <lineage>
        <taxon>Bacteria</taxon>
        <taxon>Pseudomonadati</taxon>
        <taxon>Bacteroidota</taxon>
        <taxon>Flavobacteriia</taxon>
        <taxon>Flavobacteriales</taxon>
        <taxon>Weeksellaceae</taxon>
        <taxon>Chryseobacterium group</taxon>
        <taxon>Chryseobacterium</taxon>
    </lineage>
</organism>
<dbReference type="InterPro" id="IPR036188">
    <property type="entry name" value="FAD/NAD-bd_sf"/>
</dbReference>
<sequence>MKNVDYIIVGDGYAAFFFAHQLILHQKSFVLFSADKKGASQVSAGIVNPLVLKKFTTFWLAAEQIEFLTKTVSEIETYTGENYLIQEKIHRIFHDEREKELWLMKAETDELKPFLNPDFETLETIINPFGTGEVNQSARLDVNGFFKGISAYLQDNEMVVKEKFDYSKIEGSSYDGFTFKNIVFCEGMGVRENPFFADIQVIANKGHHLKVKLSEKMKHQYTLKKKHFLFPLNNDIYYYGGTYDPNERENEIDDFKTEELKEGLSAFYPHDFEVEEVNYGFRPTVKDRRPIIGNLPEHQNYYIFNGLGARGILNGCYFSKELYEHIENGRELMKEVDLKRFNK</sequence>
<name>A0A4P6ZCE9_9FLAO</name>
<dbReference type="Gene3D" id="3.30.9.10">
    <property type="entry name" value="D-Amino Acid Oxidase, subunit A, domain 2"/>
    <property type="match status" value="1"/>
</dbReference>
<evidence type="ECO:0000256" key="1">
    <source>
        <dbReference type="ARBA" id="ARBA00023002"/>
    </source>
</evidence>
<dbReference type="SUPFAM" id="SSF54373">
    <property type="entry name" value="FAD-linked reductases, C-terminal domain"/>
    <property type="match status" value="1"/>
</dbReference>
<proteinExistence type="predicted"/>
<dbReference type="RefSeq" id="WP_133438700.1">
    <property type="nucleotide sequence ID" value="NZ_CP037954.1"/>
</dbReference>
<dbReference type="PANTHER" id="PTHR13847:SF289">
    <property type="entry name" value="GLYCINE OXIDASE"/>
    <property type="match status" value="1"/>
</dbReference>
<gene>
    <name evidence="3" type="primary">mnmC_1</name>
    <name evidence="3" type="ORF">NBC122_00322</name>
</gene>
<keyword evidence="1 3" id="KW-0560">Oxidoreductase</keyword>
<feature type="domain" description="FAD dependent oxidoreductase" evidence="2">
    <location>
        <begin position="5"/>
        <end position="322"/>
    </location>
</feature>
<protein>
    <submittedName>
        <fullName evidence="3">tRNA 5-methylaminomethyl-2-thiouridine biosynthesis bifunctional protein MnmC</fullName>
        <ecNumber evidence="3">1.5.-.-</ecNumber>
    </submittedName>
</protein>
<dbReference type="SUPFAM" id="SSF51971">
    <property type="entry name" value="Nucleotide-binding domain"/>
    <property type="match status" value="1"/>
</dbReference>
<dbReference type="AlphaFoldDB" id="A0A4P6ZCE9"/>
<dbReference type="GO" id="GO:0005737">
    <property type="term" value="C:cytoplasm"/>
    <property type="evidence" value="ECO:0007669"/>
    <property type="project" value="TreeGrafter"/>
</dbReference>
<dbReference type="EC" id="1.5.-.-" evidence="3"/>
<dbReference type="OrthoDB" id="214253at2"/>
<dbReference type="EMBL" id="CP037954">
    <property type="protein sequence ID" value="QBO57176.1"/>
    <property type="molecule type" value="Genomic_DNA"/>
</dbReference>
<dbReference type="Gene3D" id="3.50.50.60">
    <property type="entry name" value="FAD/NAD(P)-binding domain"/>
    <property type="match status" value="1"/>
</dbReference>
<dbReference type="Proteomes" id="UP000294419">
    <property type="component" value="Chromosome"/>
</dbReference>
<dbReference type="InterPro" id="IPR006076">
    <property type="entry name" value="FAD-dep_OxRdtase"/>
</dbReference>
<dbReference type="PANTHER" id="PTHR13847">
    <property type="entry name" value="SARCOSINE DEHYDROGENASE-RELATED"/>
    <property type="match status" value="1"/>
</dbReference>
<dbReference type="KEGG" id="csal:NBC122_00322"/>
<accession>A0A4P6ZCE9</accession>
<evidence type="ECO:0000313" key="4">
    <source>
        <dbReference type="Proteomes" id="UP000294419"/>
    </source>
</evidence>
<evidence type="ECO:0000259" key="2">
    <source>
        <dbReference type="Pfam" id="PF01266"/>
    </source>
</evidence>